<reference evidence="1 2" key="1">
    <citation type="submission" date="2021-03" db="EMBL/GenBank/DDBJ databases">
        <title>Genomic Encyclopedia of Type Strains, Phase IV (KMG-IV): sequencing the most valuable type-strain genomes for metagenomic binning, comparative biology and taxonomic classification.</title>
        <authorList>
            <person name="Goeker M."/>
        </authorList>
    </citation>
    <scope>NUCLEOTIDE SEQUENCE [LARGE SCALE GENOMIC DNA]</scope>
    <source>
        <strain evidence="1 2">DSM 40499</strain>
    </source>
</reference>
<proteinExistence type="predicted"/>
<sequence length="138" mass="15096">MDPLVMAAGTALVGAMATDAWQQARSSAVALWRRVHPQRVPAIEEELADVRAEVLAAREAGDSEVEAGLAADWQRRLRRLLRDDPSLADELRRVLDEELTPLLPSTEAPRIGSVEMKARASGRARIYQAAGNQTINES</sequence>
<gene>
    <name evidence="1" type="ORF">J2Z21_008389</name>
</gene>
<evidence type="ECO:0000313" key="1">
    <source>
        <dbReference type="EMBL" id="MBP2055375.1"/>
    </source>
</evidence>
<keyword evidence="2" id="KW-1185">Reference proteome</keyword>
<evidence type="ECO:0000313" key="2">
    <source>
        <dbReference type="Proteomes" id="UP001519309"/>
    </source>
</evidence>
<dbReference type="Proteomes" id="UP001519309">
    <property type="component" value="Unassembled WGS sequence"/>
</dbReference>
<comment type="caution">
    <text evidence="1">The sequence shown here is derived from an EMBL/GenBank/DDBJ whole genome shotgun (WGS) entry which is preliminary data.</text>
</comment>
<protein>
    <submittedName>
        <fullName evidence="1">Uncharacterized protein</fullName>
    </submittedName>
</protein>
<dbReference type="RefSeq" id="WP_079147116.1">
    <property type="nucleotide sequence ID" value="NZ_CP016279.1"/>
</dbReference>
<name>A0ABS4M6T4_9ACTN</name>
<organism evidence="1 2">
    <name type="scientific">Streptomyces griseochromogenes</name>
    <dbReference type="NCBI Taxonomy" id="68214"/>
    <lineage>
        <taxon>Bacteria</taxon>
        <taxon>Bacillati</taxon>
        <taxon>Actinomycetota</taxon>
        <taxon>Actinomycetes</taxon>
        <taxon>Kitasatosporales</taxon>
        <taxon>Streptomycetaceae</taxon>
        <taxon>Streptomyces</taxon>
    </lineage>
</organism>
<accession>A0ABS4M6T4</accession>
<dbReference type="EMBL" id="JAGGLP010000029">
    <property type="protein sequence ID" value="MBP2055375.1"/>
    <property type="molecule type" value="Genomic_DNA"/>
</dbReference>